<sequence>MPFGSDMSRQLAYCLVGAYSSGAMISVDETRLCSFQILKPVDKKPRYNFGEATLVKLGNLPTGVKVFQSPPLKWKICYAIFIHKDKMEEVLAS</sequence>
<comment type="caution">
    <text evidence="1">The sequence shown here is derived from an EMBL/GenBank/DDBJ whole genome shotgun (WGS) entry which is preliminary data.</text>
</comment>
<organism evidence="1 2">
    <name type="scientific">Trapa incisa</name>
    <dbReference type="NCBI Taxonomy" id="236973"/>
    <lineage>
        <taxon>Eukaryota</taxon>
        <taxon>Viridiplantae</taxon>
        <taxon>Streptophyta</taxon>
        <taxon>Embryophyta</taxon>
        <taxon>Tracheophyta</taxon>
        <taxon>Spermatophyta</taxon>
        <taxon>Magnoliopsida</taxon>
        <taxon>eudicotyledons</taxon>
        <taxon>Gunneridae</taxon>
        <taxon>Pentapetalae</taxon>
        <taxon>rosids</taxon>
        <taxon>malvids</taxon>
        <taxon>Myrtales</taxon>
        <taxon>Lythraceae</taxon>
        <taxon>Trapa</taxon>
    </lineage>
</organism>
<gene>
    <name evidence="1" type="ORF">SAY87_007156</name>
</gene>
<accession>A0AAN7K0J8</accession>
<dbReference type="Proteomes" id="UP001345219">
    <property type="component" value="Chromosome 6"/>
</dbReference>
<protein>
    <submittedName>
        <fullName evidence="1">Uncharacterized protein</fullName>
    </submittedName>
</protein>
<reference evidence="1 2" key="1">
    <citation type="journal article" date="2023" name="Hortic Res">
        <title>Pangenome of water caltrop reveals structural variations and asymmetric subgenome divergence after allopolyploidization.</title>
        <authorList>
            <person name="Zhang X."/>
            <person name="Chen Y."/>
            <person name="Wang L."/>
            <person name="Yuan Y."/>
            <person name="Fang M."/>
            <person name="Shi L."/>
            <person name="Lu R."/>
            <person name="Comes H.P."/>
            <person name="Ma Y."/>
            <person name="Chen Y."/>
            <person name="Huang G."/>
            <person name="Zhou Y."/>
            <person name="Zheng Z."/>
            <person name="Qiu Y."/>
        </authorList>
    </citation>
    <scope>NUCLEOTIDE SEQUENCE [LARGE SCALE GENOMIC DNA]</scope>
    <source>
        <tissue evidence="1">Roots</tissue>
    </source>
</reference>
<proteinExistence type="predicted"/>
<dbReference type="EMBL" id="JAXIOK010000013">
    <property type="protein sequence ID" value="KAK4757029.1"/>
    <property type="molecule type" value="Genomic_DNA"/>
</dbReference>
<evidence type="ECO:0000313" key="1">
    <source>
        <dbReference type="EMBL" id="KAK4757029.1"/>
    </source>
</evidence>
<keyword evidence="2" id="KW-1185">Reference proteome</keyword>
<evidence type="ECO:0000313" key="2">
    <source>
        <dbReference type="Proteomes" id="UP001345219"/>
    </source>
</evidence>
<name>A0AAN7K0J8_9MYRT</name>
<dbReference type="AlphaFoldDB" id="A0AAN7K0J8"/>